<proteinExistence type="inferred from homology"/>
<dbReference type="STRING" id="44575.SAMN05216419_100949"/>
<keyword evidence="3 6" id="KW-0489">Methyltransferase</keyword>
<feature type="binding site" evidence="6">
    <location>
        <position position="194"/>
    </location>
    <ligand>
        <name>S-adenosyl-L-methionine</name>
        <dbReference type="ChEBI" id="CHEBI:59789"/>
    </ligand>
</feature>
<sequence>MAWITLTIKVDAAHTEALSDGLLELGALSVDIHDAAAGTAGEQLLFGEPGEPAEEIWCDAEVTALFDESIDVAAIMQAVTEVAQLPDQPVYHLGHVEEQDWVRLTQSQFSPIQISSRLWIVPTWHESPDPAAINLILDPGLAFGTGSHPTTHLCLSWLDAHLQEGDSLLDYGCGSGILAIAAVKLGASDVIGIDIDPRAIEASRDNAVRNQCDQSRIAFAPAHDEINMGSRVGIPVDIVVANILANPLILLAPLLMRAVRQGGHIVLSGVLREQAEDVKLIYQQWFQMSIADEKEGWVLLAGIKK</sequence>
<evidence type="ECO:0000313" key="8">
    <source>
        <dbReference type="Proteomes" id="UP000185062"/>
    </source>
</evidence>
<dbReference type="Proteomes" id="UP000185062">
    <property type="component" value="Unassembled WGS sequence"/>
</dbReference>
<evidence type="ECO:0000256" key="5">
    <source>
        <dbReference type="ARBA" id="ARBA00022691"/>
    </source>
</evidence>
<comment type="function">
    <text evidence="6">Methylates ribosomal protein L11.</text>
</comment>
<keyword evidence="7" id="KW-0689">Ribosomal protein</keyword>
<evidence type="ECO:0000256" key="1">
    <source>
        <dbReference type="ARBA" id="ARBA00009741"/>
    </source>
</evidence>
<dbReference type="EC" id="2.1.1.-" evidence="6"/>
<dbReference type="NCBIfam" id="TIGR00406">
    <property type="entry name" value="prmA"/>
    <property type="match status" value="1"/>
</dbReference>
<dbReference type="GO" id="GO:0016279">
    <property type="term" value="F:protein-lysine N-methyltransferase activity"/>
    <property type="evidence" value="ECO:0007669"/>
    <property type="project" value="TreeGrafter"/>
</dbReference>
<keyword evidence="2 6" id="KW-0963">Cytoplasm</keyword>
<comment type="catalytic activity">
    <reaction evidence="6">
        <text>L-lysyl-[protein] + 3 S-adenosyl-L-methionine = N(6),N(6),N(6)-trimethyl-L-lysyl-[protein] + 3 S-adenosyl-L-homocysteine + 3 H(+)</text>
        <dbReference type="Rhea" id="RHEA:54192"/>
        <dbReference type="Rhea" id="RHEA-COMP:9752"/>
        <dbReference type="Rhea" id="RHEA-COMP:13826"/>
        <dbReference type="ChEBI" id="CHEBI:15378"/>
        <dbReference type="ChEBI" id="CHEBI:29969"/>
        <dbReference type="ChEBI" id="CHEBI:57856"/>
        <dbReference type="ChEBI" id="CHEBI:59789"/>
        <dbReference type="ChEBI" id="CHEBI:61961"/>
    </reaction>
</comment>
<organism evidence="7 8">
    <name type="scientific">Nitrosomonas cryotolerans ATCC 49181</name>
    <dbReference type="NCBI Taxonomy" id="1131553"/>
    <lineage>
        <taxon>Bacteria</taxon>
        <taxon>Pseudomonadati</taxon>
        <taxon>Pseudomonadota</taxon>
        <taxon>Betaproteobacteria</taxon>
        <taxon>Nitrosomonadales</taxon>
        <taxon>Nitrosomonadaceae</taxon>
        <taxon>Nitrosomonas</taxon>
    </lineage>
</organism>
<feature type="binding site" evidence="6">
    <location>
        <position position="172"/>
    </location>
    <ligand>
        <name>S-adenosyl-L-methionine</name>
        <dbReference type="ChEBI" id="CHEBI:59789"/>
    </ligand>
</feature>
<dbReference type="RefSeq" id="WP_028461231.1">
    <property type="nucleotide sequence ID" value="NZ_FSRO01000001.1"/>
</dbReference>
<dbReference type="eggNOG" id="COG2264">
    <property type="taxonomic scope" value="Bacteria"/>
</dbReference>
<dbReference type="GO" id="GO:0005829">
    <property type="term" value="C:cytosol"/>
    <property type="evidence" value="ECO:0007669"/>
    <property type="project" value="TreeGrafter"/>
</dbReference>
<dbReference type="Gene3D" id="3.40.50.150">
    <property type="entry name" value="Vaccinia Virus protein VP39"/>
    <property type="match status" value="1"/>
</dbReference>
<evidence type="ECO:0000256" key="2">
    <source>
        <dbReference type="ARBA" id="ARBA00022490"/>
    </source>
</evidence>
<dbReference type="InterPro" id="IPR029063">
    <property type="entry name" value="SAM-dependent_MTases_sf"/>
</dbReference>
<name>A0A1N6IB54_9PROT</name>
<keyword evidence="4 6" id="KW-0808">Transferase</keyword>
<comment type="subcellular location">
    <subcellularLocation>
        <location evidence="6">Cytoplasm</location>
    </subcellularLocation>
</comment>
<dbReference type="GO" id="GO:0032259">
    <property type="term" value="P:methylation"/>
    <property type="evidence" value="ECO:0007669"/>
    <property type="project" value="UniProtKB-KW"/>
</dbReference>
<dbReference type="InterPro" id="IPR004498">
    <property type="entry name" value="Ribosomal_PrmA_MeTrfase"/>
</dbReference>
<dbReference type="CDD" id="cd02440">
    <property type="entry name" value="AdoMet_MTases"/>
    <property type="match status" value="1"/>
</dbReference>
<evidence type="ECO:0000256" key="3">
    <source>
        <dbReference type="ARBA" id="ARBA00022603"/>
    </source>
</evidence>
<evidence type="ECO:0000256" key="6">
    <source>
        <dbReference type="HAMAP-Rule" id="MF_00735"/>
    </source>
</evidence>
<keyword evidence="8" id="KW-1185">Reference proteome</keyword>
<evidence type="ECO:0000256" key="4">
    <source>
        <dbReference type="ARBA" id="ARBA00022679"/>
    </source>
</evidence>
<dbReference type="InterPro" id="IPR050078">
    <property type="entry name" value="Ribosomal_L11_MeTrfase_PrmA"/>
</dbReference>
<dbReference type="GO" id="GO:0005840">
    <property type="term" value="C:ribosome"/>
    <property type="evidence" value="ECO:0007669"/>
    <property type="project" value="UniProtKB-KW"/>
</dbReference>
<dbReference type="SUPFAM" id="SSF53335">
    <property type="entry name" value="S-adenosyl-L-methionine-dependent methyltransferases"/>
    <property type="match status" value="1"/>
</dbReference>
<dbReference type="HAMAP" id="MF_00735">
    <property type="entry name" value="Methyltr_PrmA"/>
    <property type="match status" value="1"/>
</dbReference>
<evidence type="ECO:0000313" key="7">
    <source>
        <dbReference type="EMBL" id="SIO29268.1"/>
    </source>
</evidence>
<accession>A0A1N6IB54</accession>
<comment type="similarity">
    <text evidence="1 6">Belongs to the methyltransferase superfamily. PrmA family.</text>
</comment>
<dbReference type="Pfam" id="PF06325">
    <property type="entry name" value="PrmA"/>
    <property type="match status" value="1"/>
</dbReference>
<feature type="binding site" evidence="6">
    <location>
        <position position="242"/>
    </location>
    <ligand>
        <name>S-adenosyl-L-methionine</name>
        <dbReference type="ChEBI" id="CHEBI:59789"/>
    </ligand>
</feature>
<keyword evidence="7" id="KW-0687">Ribonucleoprotein</keyword>
<dbReference type="EMBL" id="FSRO01000001">
    <property type="protein sequence ID" value="SIO29268.1"/>
    <property type="molecule type" value="Genomic_DNA"/>
</dbReference>
<dbReference type="PANTHER" id="PTHR43648">
    <property type="entry name" value="ELECTRON TRANSFER FLAVOPROTEIN BETA SUBUNIT LYSINE METHYLTRANSFERASE"/>
    <property type="match status" value="1"/>
</dbReference>
<dbReference type="PIRSF" id="PIRSF000401">
    <property type="entry name" value="RPL11_MTase"/>
    <property type="match status" value="1"/>
</dbReference>
<dbReference type="PANTHER" id="PTHR43648:SF1">
    <property type="entry name" value="ELECTRON TRANSFER FLAVOPROTEIN BETA SUBUNIT LYSINE METHYLTRANSFERASE"/>
    <property type="match status" value="1"/>
</dbReference>
<feature type="binding site" evidence="6">
    <location>
        <position position="151"/>
    </location>
    <ligand>
        <name>S-adenosyl-L-methionine</name>
        <dbReference type="ChEBI" id="CHEBI:59789"/>
    </ligand>
</feature>
<dbReference type="AlphaFoldDB" id="A0A1N6IB54"/>
<reference evidence="7 8" key="1">
    <citation type="submission" date="2016-12" db="EMBL/GenBank/DDBJ databases">
        <authorList>
            <person name="Song W.-J."/>
            <person name="Kurnit D.M."/>
        </authorList>
    </citation>
    <scope>NUCLEOTIDE SEQUENCE [LARGE SCALE GENOMIC DNA]</scope>
    <source>
        <strain evidence="7 8">ATCC 49181</strain>
    </source>
</reference>
<protein>
    <recommendedName>
        <fullName evidence="6">Ribosomal protein L11 methyltransferase</fullName>
        <shortName evidence="6">L11 Mtase</shortName>
        <ecNumber evidence="6">2.1.1.-</ecNumber>
    </recommendedName>
</protein>
<keyword evidence="5 6" id="KW-0949">S-adenosyl-L-methionine</keyword>
<gene>
    <name evidence="6" type="primary">prmA</name>
    <name evidence="7" type="ORF">SAMN02743940_1690</name>
</gene>